<evidence type="ECO:0000256" key="1">
    <source>
        <dbReference type="ARBA" id="ARBA00001946"/>
    </source>
</evidence>
<evidence type="ECO:0000313" key="6">
    <source>
        <dbReference type="EMBL" id="CAB5229360.1"/>
    </source>
</evidence>
<dbReference type="Pfam" id="PF08774">
    <property type="entry name" value="VRR_NUC"/>
    <property type="match status" value="1"/>
</dbReference>
<dbReference type="InterPro" id="IPR011856">
    <property type="entry name" value="tRNA_endonuc-like_dom_sf"/>
</dbReference>
<dbReference type="GO" id="GO:0016788">
    <property type="term" value="F:hydrolase activity, acting on ester bonds"/>
    <property type="evidence" value="ECO:0007669"/>
    <property type="project" value="InterPro"/>
</dbReference>
<proteinExistence type="predicted"/>
<dbReference type="GO" id="GO:0004518">
    <property type="term" value="F:nuclease activity"/>
    <property type="evidence" value="ECO:0007669"/>
    <property type="project" value="UniProtKB-KW"/>
</dbReference>
<dbReference type="SMART" id="SM00990">
    <property type="entry name" value="VRR_NUC"/>
    <property type="match status" value="1"/>
</dbReference>
<evidence type="ECO:0000256" key="3">
    <source>
        <dbReference type="ARBA" id="ARBA00022801"/>
    </source>
</evidence>
<keyword evidence="3" id="KW-0378">Hydrolase</keyword>
<evidence type="ECO:0000259" key="4">
    <source>
        <dbReference type="SMART" id="SM00990"/>
    </source>
</evidence>
<dbReference type="EMBL" id="LR798401">
    <property type="protein sequence ID" value="CAB5229360.1"/>
    <property type="molecule type" value="Genomic_DNA"/>
</dbReference>
<gene>
    <name evidence="5" type="ORF">UFOVP1015_10</name>
    <name evidence="6" type="ORF">UFOVP1551_41</name>
</gene>
<organism evidence="6">
    <name type="scientific">uncultured Caudovirales phage</name>
    <dbReference type="NCBI Taxonomy" id="2100421"/>
    <lineage>
        <taxon>Viruses</taxon>
        <taxon>Duplodnaviria</taxon>
        <taxon>Heunggongvirae</taxon>
        <taxon>Uroviricota</taxon>
        <taxon>Caudoviricetes</taxon>
        <taxon>Peduoviridae</taxon>
        <taxon>Maltschvirus</taxon>
        <taxon>Maltschvirus maltsch</taxon>
    </lineage>
</organism>
<sequence>MTNPPIKQSESHLQQQCVKWLQFQYSSLVWFHVPNGGQRNIREAVRFKREGVKAGVADIILLRPNKSKHGLLIELKTKSGKQSPDQKEFQKQTEFWNYQYSVCRNLDEFMKCVNDYVLNI</sequence>
<keyword evidence="2" id="KW-0540">Nuclease</keyword>
<comment type="cofactor">
    <cofactor evidence="1">
        <name>Mg(2+)</name>
        <dbReference type="ChEBI" id="CHEBI:18420"/>
    </cofactor>
</comment>
<dbReference type="GO" id="GO:0003676">
    <property type="term" value="F:nucleic acid binding"/>
    <property type="evidence" value="ECO:0007669"/>
    <property type="project" value="InterPro"/>
</dbReference>
<evidence type="ECO:0000313" key="5">
    <source>
        <dbReference type="EMBL" id="CAB4177863.1"/>
    </source>
</evidence>
<accession>A0A6J7XN16</accession>
<reference evidence="6" key="1">
    <citation type="submission" date="2020-05" db="EMBL/GenBank/DDBJ databases">
        <authorList>
            <person name="Chiriac C."/>
            <person name="Salcher M."/>
            <person name="Ghai R."/>
            <person name="Kavagutti S V."/>
        </authorList>
    </citation>
    <scope>NUCLEOTIDE SEQUENCE</scope>
</reference>
<dbReference type="InterPro" id="IPR014883">
    <property type="entry name" value="VRR_NUC"/>
</dbReference>
<dbReference type="EMBL" id="LR796962">
    <property type="protein sequence ID" value="CAB4177863.1"/>
    <property type="molecule type" value="Genomic_DNA"/>
</dbReference>
<feature type="domain" description="VRR-NUC" evidence="4">
    <location>
        <begin position="8"/>
        <end position="107"/>
    </location>
</feature>
<protein>
    <submittedName>
        <fullName evidence="6">VRR-NUC domain containing protein</fullName>
    </submittedName>
</protein>
<dbReference type="Gene3D" id="3.40.1350.10">
    <property type="match status" value="1"/>
</dbReference>
<evidence type="ECO:0000256" key="2">
    <source>
        <dbReference type="ARBA" id="ARBA00022722"/>
    </source>
</evidence>
<name>A0A6J7XN16_9CAUD</name>